<evidence type="ECO:0000313" key="1">
    <source>
        <dbReference type="EMBL" id="KUJ81207.1"/>
    </source>
</evidence>
<sequence>MDQPEKPQPKSYHSVYDSFGKYLVCCISAKRAILSPLVSTLKATNAAWTKLYMPTSPNRRARQTFETAQPDFQGLSQLHD</sequence>
<dbReference type="AlphaFoldDB" id="A0A0X3TZP7"/>
<proteinExistence type="predicted"/>
<reference evidence="2" key="1">
    <citation type="submission" date="2015-12" db="EMBL/GenBank/DDBJ databases">
        <authorList>
            <person name="Zhang G."/>
            <person name="Stingl U."/>
        </authorList>
    </citation>
    <scope>NUCLEOTIDE SEQUENCE [LARGE SCALE GENOMIC DNA]</scope>
    <source>
        <strain evidence="2">ZGT108</strain>
    </source>
</reference>
<keyword evidence="2" id="KW-1185">Reference proteome</keyword>
<name>A0A0X3TZP7_9RHOB</name>
<gene>
    <name evidence="1" type="ORF">AVO44_04930</name>
</gene>
<dbReference type="Proteomes" id="UP000053690">
    <property type="component" value="Unassembled WGS sequence"/>
</dbReference>
<evidence type="ECO:0000313" key="2">
    <source>
        <dbReference type="Proteomes" id="UP000053690"/>
    </source>
</evidence>
<accession>A0A0X3TZP7</accession>
<protein>
    <submittedName>
        <fullName evidence="1">Uncharacterized protein</fullName>
    </submittedName>
</protein>
<comment type="caution">
    <text evidence="1">The sequence shown here is derived from an EMBL/GenBank/DDBJ whole genome shotgun (WGS) entry which is preliminary data.</text>
</comment>
<dbReference type="EMBL" id="LQBP01000002">
    <property type="protein sequence ID" value="KUJ81207.1"/>
    <property type="molecule type" value="Genomic_DNA"/>
</dbReference>
<organism evidence="1 2">
    <name type="scientific">Ruegeria profundi</name>
    <dbReference type="NCBI Taxonomy" id="1685378"/>
    <lineage>
        <taxon>Bacteria</taxon>
        <taxon>Pseudomonadati</taxon>
        <taxon>Pseudomonadota</taxon>
        <taxon>Alphaproteobacteria</taxon>
        <taxon>Rhodobacterales</taxon>
        <taxon>Roseobacteraceae</taxon>
        <taxon>Ruegeria</taxon>
    </lineage>
</organism>